<keyword evidence="4" id="KW-1185">Reference proteome</keyword>
<feature type="compositionally biased region" description="Low complexity" evidence="2">
    <location>
        <begin position="237"/>
        <end position="249"/>
    </location>
</feature>
<name>A0AAD8AK83_DIPPU</name>
<dbReference type="Proteomes" id="UP001233999">
    <property type="component" value="Unassembled WGS sequence"/>
</dbReference>
<feature type="region of interest" description="Disordered" evidence="2">
    <location>
        <begin position="463"/>
        <end position="482"/>
    </location>
</feature>
<evidence type="ECO:0000313" key="3">
    <source>
        <dbReference type="EMBL" id="KAJ9600699.1"/>
    </source>
</evidence>
<feature type="compositionally biased region" description="Basic and acidic residues" evidence="2">
    <location>
        <begin position="80"/>
        <end position="92"/>
    </location>
</feature>
<feature type="region of interest" description="Disordered" evidence="2">
    <location>
        <begin position="174"/>
        <end position="263"/>
    </location>
</feature>
<evidence type="ECO:0000256" key="1">
    <source>
        <dbReference type="SAM" id="Coils"/>
    </source>
</evidence>
<dbReference type="AlphaFoldDB" id="A0AAD8AK83"/>
<feature type="compositionally biased region" description="Acidic residues" evidence="2">
    <location>
        <begin position="445"/>
        <end position="454"/>
    </location>
</feature>
<reference evidence="3" key="1">
    <citation type="journal article" date="2023" name="IScience">
        <title>Live-bearing cockroach genome reveals convergent evolutionary mechanisms linked to viviparity in insects and beyond.</title>
        <authorList>
            <person name="Fouks B."/>
            <person name="Harrison M.C."/>
            <person name="Mikhailova A.A."/>
            <person name="Marchal E."/>
            <person name="English S."/>
            <person name="Carruthers M."/>
            <person name="Jennings E.C."/>
            <person name="Chiamaka E.L."/>
            <person name="Frigard R.A."/>
            <person name="Pippel M."/>
            <person name="Attardo G.M."/>
            <person name="Benoit J.B."/>
            <person name="Bornberg-Bauer E."/>
            <person name="Tobe S.S."/>
        </authorList>
    </citation>
    <scope>NUCLEOTIDE SEQUENCE</scope>
    <source>
        <strain evidence="3">Stay&amp;Tobe</strain>
    </source>
</reference>
<evidence type="ECO:0000256" key="2">
    <source>
        <dbReference type="SAM" id="MobiDB-lite"/>
    </source>
</evidence>
<feature type="region of interest" description="Disordered" evidence="2">
    <location>
        <begin position="15"/>
        <end position="156"/>
    </location>
</feature>
<accession>A0AAD8AK83</accession>
<gene>
    <name evidence="3" type="ORF">L9F63_026161</name>
</gene>
<feature type="compositionally biased region" description="Basic residues" evidence="2">
    <location>
        <begin position="463"/>
        <end position="472"/>
    </location>
</feature>
<reference evidence="3" key="2">
    <citation type="submission" date="2023-05" db="EMBL/GenBank/DDBJ databases">
        <authorList>
            <person name="Fouks B."/>
        </authorList>
    </citation>
    <scope>NUCLEOTIDE SEQUENCE</scope>
    <source>
        <strain evidence="3">Stay&amp;Tobe</strain>
        <tissue evidence="3">Testes</tissue>
    </source>
</reference>
<protein>
    <submittedName>
        <fullName evidence="3">Uncharacterized protein</fullName>
    </submittedName>
</protein>
<evidence type="ECO:0000313" key="4">
    <source>
        <dbReference type="Proteomes" id="UP001233999"/>
    </source>
</evidence>
<proteinExistence type="predicted"/>
<dbReference type="EMBL" id="JASPKZ010000100">
    <property type="protein sequence ID" value="KAJ9600699.1"/>
    <property type="molecule type" value="Genomic_DNA"/>
</dbReference>
<keyword evidence="1" id="KW-0175">Coiled coil</keyword>
<feature type="compositionally biased region" description="Basic and acidic residues" evidence="2">
    <location>
        <begin position="195"/>
        <end position="211"/>
    </location>
</feature>
<comment type="caution">
    <text evidence="3">The sequence shown here is derived from an EMBL/GenBank/DDBJ whole genome shotgun (WGS) entry which is preliminary data.</text>
</comment>
<feature type="region of interest" description="Disordered" evidence="2">
    <location>
        <begin position="432"/>
        <end position="457"/>
    </location>
</feature>
<sequence>MEPFVTRIGDVTIERVVPKSGPVPGGGGLGKDPKDPIPQPSVSLAKRDPEGGDTISVSEDLQIFLKPPLSEKGSNSGLKAEGRKSRGDDRMETSGSDDSGASDSEDNEDHLRASGDNVVDEEDEVLLAEPVNKVETSDVQQQKKSDEPVEVIADNSKMTSSIIDTNTQTALQNSIEAGTVSLEPVRTEQQSDSASDAKRTGDEGGKEDCDRATATLDTNKRKASIESGAMHKKKKTSLSGKDGSSSSSSDSEDKEDLKQSLIERKVTNMRRNIREVMSENQLDEETLAAQRQEMERLRRVQEQQRIIREVQRQIALNRQNNKTQTRVISLLQGNSSLLKQIPSTSGSGTGGTQVRLPNTVLVKLAAGSGQGSGTAVQANKKVFELLRVQKGAGGAVPRPNARGPAMSRTVLAKPRGIGPQVHMMTPSVSIAPVLSSPRAPMPSDSDSDGEEDSEKEAIQRAALRKVTGKGKGGKGELSQDNPLRMLDASLWQNVGELSQAQGTVLKTTLEDAGCSLLAKTSGNCLNDNP</sequence>
<organism evidence="3 4">
    <name type="scientific">Diploptera punctata</name>
    <name type="common">Pacific beetle cockroach</name>
    <dbReference type="NCBI Taxonomy" id="6984"/>
    <lineage>
        <taxon>Eukaryota</taxon>
        <taxon>Metazoa</taxon>
        <taxon>Ecdysozoa</taxon>
        <taxon>Arthropoda</taxon>
        <taxon>Hexapoda</taxon>
        <taxon>Insecta</taxon>
        <taxon>Pterygota</taxon>
        <taxon>Neoptera</taxon>
        <taxon>Polyneoptera</taxon>
        <taxon>Dictyoptera</taxon>
        <taxon>Blattodea</taxon>
        <taxon>Blaberoidea</taxon>
        <taxon>Blaberidae</taxon>
        <taxon>Diplopterinae</taxon>
        <taxon>Diploptera</taxon>
    </lineage>
</organism>
<feature type="coiled-coil region" evidence="1">
    <location>
        <begin position="280"/>
        <end position="320"/>
    </location>
</feature>